<organism evidence="1">
    <name type="scientific">marine sediment metagenome</name>
    <dbReference type="NCBI Taxonomy" id="412755"/>
    <lineage>
        <taxon>unclassified sequences</taxon>
        <taxon>metagenomes</taxon>
        <taxon>ecological metagenomes</taxon>
    </lineage>
</organism>
<dbReference type="AlphaFoldDB" id="A0A0F8WFN4"/>
<feature type="non-terminal residue" evidence="1">
    <location>
        <position position="1"/>
    </location>
</feature>
<sequence length="58" mass="6715">ITELDLDNDDHVLNYLFKEIGDLLFDKYLNQYGEKNLEKKKLTNLPISGPNQVVKLGH</sequence>
<accession>A0A0F8WFN4</accession>
<reference evidence="1" key="1">
    <citation type="journal article" date="2015" name="Nature">
        <title>Complex archaea that bridge the gap between prokaryotes and eukaryotes.</title>
        <authorList>
            <person name="Spang A."/>
            <person name="Saw J.H."/>
            <person name="Jorgensen S.L."/>
            <person name="Zaremba-Niedzwiedzka K."/>
            <person name="Martijn J."/>
            <person name="Lind A.E."/>
            <person name="van Eijk R."/>
            <person name="Schleper C."/>
            <person name="Guy L."/>
            <person name="Ettema T.J."/>
        </authorList>
    </citation>
    <scope>NUCLEOTIDE SEQUENCE</scope>
</reference>
<name>A0A0F8WFN4_9ZZZZ</name>
<comment type="caution">
    <text evidence="1">The sequence shown here is derived from an EMBL/GenBank/DDBJ whole genome shotgun (WGS) entry which is preliminary data.</text>
</comment>
<protein>
    <submittedName>
        <fullName evidence="1">Uncharacterized protein</fullName>
    </submittedName>
</protein>
<gene>
    <name evidence="1" type="ORF">LCGC14_3072370</name>
</gene>
<evidence type="ECO:0000313" key="1">
    <source>
        <dbReference type="EMBL" id="KKK55657.1"/>
    </source>
</evidence>
<proteinExistence type="predicted"/>
<dbReference type="EMBL" id="LAZR01065385">
    <property type="protein sequence ID" value="KKK55657.1"/>
    <property type="molecule type" value="Genomic_DNA"/>
</dbReference>